<dbReference type="Proteomes" id="UP000198379">
    <property type="component" value="Unassembled WGS sequence"/>
</dbReference>
<gene>
    <name evidence="1" type="ORF">SAMN06265376_102429</name>
</gene>
<dbReference type="EMBL" id="FZNY01000002">
    <property type="protein sequence ID" value="SNR75659.1"/>
    <property type="molecule type" value="Genomic_DNA"/>
</dbReference>
<evidence type="ECO:0000313" key="2">
    <source>
        <dbReference type="Proteomes" id="UP000198379"/>
    </source>
</evidence>
<reference evidence="1 2" key="1">
    <citation type="submission" date="2017-06" db="EMBL/GenBank/DDBJ databases">
        <authorList>
            <person name="Kim H.J."/>
            <person name="Triplett B.A."/>
        </authorList>
    </citation>
    <scope>NUCLEOTIDE SEQUENCE [LARGE SCALE GENOMIC DNA]</scope>
    <source>
        <strain evidence="1 2">DSM 25597</strain>
    </source>
</reference>
<dbReference type="AlphaFoldDB" id="A0A238YYR3"/>
<organism evidence="1 2">
    <name type="scientific">Dokdonia pacifica</name>
    <dbReference type="NCBI Taxonomy" id="1627892"/>
    <lineage>
        <taxon>Bacteria</taxon>
        <taxon>Pseudomonadati</taxon>
        <taxon>Bacteroidota</taxon>
        <taxon>Flavobacteriia</taxon>
        <taxon>Flavobacteriales</taxon>
        <taxon>Flavobacteriaceae</taxon>
        <taxon>Dokdonia</taxon>
    </lineage>
</organism>
<keyword evidence="2" id="KW-1185">Reference proteome</keyword>
<accession>A0A238YYR3</accession>
<evidence type="ECO:0000313" key="1">
    <source>
        <dbReference type="EMBL" id="SNR75659.1"/>
    </source>
</evidence>
<proteinExistence type="predicted"/>
<name>A0A238YYR3_9FLAO</name>
<sequence length="229" mass="26273">MFIKTRLIMRKKSVIELLDYASEQIIELENKIKTGSVDRVLIKNVLENLRSALDYVAHDISDKLSSPNSRVYFPYAKNLNEFERSVKRNLPNLDKEFPDIYNIIKSIQPFESSSNWLILVCGLVNAAKHHNLNEIEEKDIIHGFMGGGMHLSNVGSFNIKNAKLNGLNIKSIVVKEGELEELILDNFSELVFLKKSLVTFLGEEHEICEFLKYGHSNIKKISNDIYNFI</sequence>
<protein>
    <submittedName>
        <fullName evidence="1">Uncharacterized protein</fullName>
    </submittedName>
</protein>